<dbReference type="CDD" id="cd08956">
    <property type="entry name" value="KR_3_FAS_SDR_x"/>
    <property type="match status" value="3"/>
</dbReference>
<dbReference type="CDD" id="cd08952">
    <property type="entry name" value="KR_1_SDR_x"/>
    <property type="match status" value="1"/>
</dbReference>
<dbReference type="InterPro" id="IPR042099">
    <property type="entry name" value="ANL_N_sf"/>
</dbReference>
<dbReference type="PROSITE" id="PS00455">
    <property type="entry name" value="AMP_BINDING"/>
    <property type="match status" value="1"/>
</dbReference>
<sequence length="6820" mass="715297">MLRTDLIRPVPELLRANADRFGDKPACSDGHRTVSHAELERRTRRLAGHLAGLRLHPGDRAMICLGNRVETVESYFGVLRANGVAVPVNPRSTDAELSYLLADSGARLVLTDVAHAEQFDRLREQFPELRVVVSGDGPLPKGFIAFEPLPDTEPDLAARDDLGLDEVAWMLYTSGTTGLPKGVLSTQRNCLWSLAACYVPVTGLTAEDRVLWPLPLFHSLSHIVCLLAATAVGAGTRIVDGVSTSDVLDALREERSTFIAGVPTLYHHLIEAARERDFATPELRIALVGGAVATADLVRSFEATFGVPLVDAYGSTETCGAIAVNWPTGPRVEGSCGLPVPGLTVRLVDPDTGVDVPAGREGEFWVSGPNIMAGYHNQPEATAAALRDGWYRTGDLGRRDEAGFCTVTGRIKELVIRAGENIHPGEVEAVLRTVPGVADAAVVGKPHAVLGEVPVAFVVPGPDGFDPSALLATCRERLSYFKVPEEIYEIARVPRTASGKITRHVLLELPARLRAAGDGQYDSLLRLDWVPHPALPDAPAGTGTWALVDADALGAGLAEGLRAAGVDVADPVADYVADPVADVAGDDGAAPDVVVVAPQVVGLPEEAGVPDEAGVTAGEAADRLAARLGTWLADDRLAGTTFVVATTGAVATGSEENAPEPLSAALWGVVRSLQAAYPGRLTLVDVDDEGGGAGEDGRVAALLRAVQDGHDQAAIRGGVLLVPRLTRISVPAEPGPAPALDPDGLVVITGGDTARGTALARHLVTAYGARNLLLLSANGLPEEAAAALRTELARDGAQVSMAVCDPAERAALDSVLDAQDRPVTAAVHIEEPGPERSLATSLRGMTHLEERTRTAGPALFVVVTSAAGVLGSPGRPDLAAVDQFGEALVRRRRALGLSGLALAWGPLPGEQGTAPVAGAVPLPEALALFDAALTAGQGPLVLLRPSTTGLAGGEPVPAVLRHLVDAPSGVPASDEPAAAEFRRRLAAESESGRRHMALALVREHAAAALGLASADPVEADQAFSAFGFTSLTAVALRNRLNAATGARLAATVVFDHPTPAGLARHLVREITGKRSVRAPVRARGVSDEPVAIVAMGCHLPGEVATPEDLWRLVADGRDAIAGFPEDRGWDLAGLFDSDPDAVGKSYVREGGFLTGAGGFDAAFFGISPREALAMDPQQRLLLETAWETFENAGIDPGSLHGTDVGVFSGVMYHDYGADAGTAAEGLEGHLGVGSAGSVVSGRVAYAMGLTGPAVTVDTACSSSLVALHLAVQAVRTGECSLALAGGVAVMSRPTSFIEFSRQRGLAPDGRCKSFAEGADGTNWSEGVGLVLLERLSDARRNGHEVLAVVRGTAVNQDGASNGLTAPNGPSQERVIRQALANAGLTVADVDAVEAHGTGTSLGDPIEAQALLATYGQERPEGQPLWLGSLKSNIGHAQAAAGVAGVIKMVLAMRHNTLPKTLHAERPTTQVDWSQGAVSLLSEARPWPETGHPRRAGISSFGVSGTNAHVVLEQAPPEVAVPEAEASEAGTPGLVATGGVVPWMLSGKTPAALRAQAERLVSHLESGDAPRAVDVGWSLATTRAALDHRAVILATDTEDGIATARALAEGRPDPLLVTGQTGTDGKTVFVFPGQGAQWVGMGAQLLNTSPVFATRLHECADALAPYTDWSLIDVITGAPDAPSLDRVDVVQPATFAVVVSLATLWQSMGIHPDAVTGHSQGEIAAACVAGHLTLTNAAKIVALRSQIIADHLAGHGGMMSLATPADTIDLTNWHGKLWIAAHNGPNATVIAGDAEALHQLHAHYTDQGTRARIIPVDYASHTGHVDTIKNELHQTLADTTTEPGTLPWLSTVDGEWIEPDTLDSGYWYRNLRQTVQFHTAITTLADQGYRTYIEISPHPVLTTAIQETLETHNTPNAIVTGTLRRDDDTPTRLLTNLAHLTTHGTPVNWPTLFTGTHPTRITLPTYPFQHHHYWLPRNTTTGDVSAVGLQGTGHPLAGAVVSVPDTGGVLLTGQLSVATHPWLADHAVSGTVLLPGAAMAELAIRAGDETATPTLEELVIGQPMTLPEDGALHVQALVGGEEDGRRGVRIYSRPDAAQEQEWLEHASGTLATQPDGSAEGGREDGMAEWPPPGVEPIALDHFYDDLAQAGYEYGPAFRGLKAVWKRDGEVGEVFAEAALPEEQTEAAGRFGIHPALLDAALHASNFCVPPVPGQTLLPFVWNDVRLLAAGATAVRVRARATGPDSFTISLYDSTGSPVASVDSLVLRAISPEQLAAASGGADRSADALFTVDWTEHPTALGTEVSWTTLGDTHTHADVDAAMDALIAGEDRPGAVVADTTAWAAGDTELPTRARDLAARALDLVQRWLAQPELDDVRLVLLTRGAVSVHDTAEVTDPAAAAIWGLVRSAQSEHPGRIALVDTDDASREALPEAVASGEPQVALRRGLLWVPRLVRSSQGLAVPAHEHWYLDVSEKGSLENLVLRPDPEATAPLATGQVRIEVRAAGQNFRDVLVALGGVAGQEGLGGEGAGVVTEVGPGVEGLAVGDRVMGLFPRSFGPLATADARTVAPIPEGWSYATAAGVPVAYLTALYGLRDLGNVQPGETVLVHAAAGGVGMAAVQLARHFGALVYATAHPSKHHVLTALGVPEGHLASSRDLGFASAFPALDVVLNSLTGEYVDASLGLLGTGGRFVEMGKNDIRDPAVVAAAHPGVGYQAFDLGGDAGPDRIRELLTELVELFEAGRIEPLPVRQWDITRAPEAFRWMSQGRHTGKIVLTLPRALDPDGTVLITGGTGTLGATVARHLVTQHGTRRLLLVSRRGPDAPGATDLTTELTELGATVHITACDTADRDQLATTLADIPADHPLTAVIHTAGTLDDGTLTALTPDRLDTVFRPKVDAITHLHHLTHDHDLAAFVIYSSAAGTLGNAGQANYAAANAFLDAFAQWRHARHRPATSLAWGLWSDTSTLTATMDATDVRRTRRAGVLGMDNAEALRVFDTGLRSGRPALVAAKIDLTALRAPDAELSPLLRGLARPARRTARTAAPAAGGLSGQLAGLSPAGQREFLLNLVRAEAAVVLGHTGPEAIEPTVAFKEMGFDSLTAVELRNRLNAATGLRLPATLLFDHPTPALLTELFHTELGGGPAPAAAAPVTVRAAADEPIAVVAMSCRLPGGVTDPDGLWNLLLGERDGITDFPRDRGWDLEALFDADPDRSGTSYVLRGGFLEDAAGFDADFFGISPREALAMDPQQRLFLEACWEVFERAGMDPTAVGGGDIGVFAGVINQDYGVRSGPAPEDLEGYMLTGSATSVASGRVAYVLGLEGPAVTVDTACSSSLVAMHWAVQALRQGECSMALAGGATVMGRPSAFVEFSRQRGLAPDGLCKAFGAGADGTTFSEGVGVLLLERLSDARRNGHEVLAVVRGTAVNQDGASNGLTAPNGPSQQRVIRQALANAGLSATDIDAVEAHGTGTALGDPIEAQALLATYGQDRPGDEPVWLGSLKSNTGHTLAAAGVSSVIKMVLAMRNGTLPRSLYADEPTPEVDWSQGAVSLLTEARPWPETGHPRRAGISSFGISGTNAHLILEQAPQPEPQAETDPEPEAAPKADDGMATPGLVATGGSVPWVLSAKTATALRAQAQRLLDHLESGVTDRPLDIGWSLATTRTLHDHRAVILTDTEGADATAALTALATEQPHPRLTTGHATTHGKTVFVFPGQGAQWAGMGAQLLDTSPVFATRLHECAKALAPYTDWSLIDVITGAPDAPSLDRVDVLQPTTFAIMVSLAALWQANGIHPDAVIGHSQGEIAAACVAGHLTLTNAAKIVTLRSQTIAHHLTGHGAMMSVLASPTWVQETLAPWHGHLWIAAVNGPASVSVSGDPDALAEFGTTLSKAKVYRWQLPGVDFAGHSGHVDTIKDQLHNVLDGITATPGHTAWMSTVDADWANPTHIDPDYWYRNLRDTVRFEEATRALLTQGYRVFIEVSTHPVLTTAIQDTTESLPDTPTTITGTLRRDDGGPDRVLTSLAELSAAGIPVHWPTAYAGTTPSQVPLPTYPFQHQHYWLAATGHHGDVGSVGLRDAAHPLLGAVVSVPDTGGVLLTGRLAPSAQSWLADHMLSGVALVPGTAIVELAVRAGDETGTPVLEELVLGQPMLLPEDGSLQVQVLVGAAEDDERRTVRVYSRGDESEPWVEHASGILSAQALIPVEAERQWPPAGAEPVALEGFYDRLAEAGYEYGPVFRGLTAAWTRDGDVFAEVTLGEEQHDLARRFGIHPALLDAALHASNFCPGNEPGGGTYLPFSWNGVQLHADGATALRVRVTSTGPDNLSLYATDPHGVPVVTVGSLVLRETTAEQLRTTSASSTADSQFTVEWTEHALARDEVAWAALDAVPDQDTWPPVVVADTRAYTAEGGELPERARALTCRALAAIRRLISDDALADSRLVLLTRGGMAVHDDTEVTDPAAAAVWGLVRAAQAEHPGRVCVIDTDDRSAEALPAALATEEPQLALRGGIAWVPRLVRARPGLAVPATAAWHLDVTEHGTLENLALVPHPRAEAPLEAGQVRIAVRAAGQNFRDVLIALGMYEAEIGTEGAGVVTEVGPGVADLAVGDRVMGMLPGSFGPLVVADRRTVVRMPRGWSFTAAAGVPVAYLTALYALRDLGDVQPGETVLVHAAAGGVGMAAVHLAHHFGATVLATAHPAKHHSLEQLGVATERRASSRDLAYAHTFPTTDIVLNSLTGEHIDASLRLLNPGGRFIEMGRTDIRDVDEVAATHPDRTYRAFDLGADAGPDRIQELLVELVDLFEQGLIPPLPTRPWEITRAPDAFRWMSQGRHTGKIVLTLPRTPDPDGTVLITGGTGTLGTAIARHLVTHHGVRNLVLTGRQGPNAPGAADLHDELTALGAQVRITACDSADRGQLAALLAGIPSDHPLTGIVHTAGTLADGTLTTLDPDRIDTVFRPKVDAVTHLHDLTRDQDLALFAVYSSAAGILGNAGQANYAAANTFLDAFVQQRRAAGLAGLSLAWGLWAETSELSAALITANRDRTRHGVVRPMTTEHALSLFDSALGLGLPLVVPAKLDPGAHESAAGAVSPLLTGLVRPTRRTLRSTSGQSGEGGLTARLAALSEADQHRLLLDLVRDHTATVLGHTGKDAVDARRAFSDIGVDSLIAVELRNRLAGATGLRLPATVVFDYATPEAMAGHLRSVVAGDTAAPASPSTSAPASAVAPADDPVAIVSMNCRLPGKVTGPGELWDLVSQGRDAIGPFPTDRGWDVETLFDLDPDAVGKSYVREGGFLTGAGDFDAEFFGISPREALAMDPQQRLLAETSWELFEQAGIDPMSVRGQAIGVFAGVIDQGYIAHSEAPPPELEGYLMTGSTTSVASGRVAYLLGLEGPAVTVDTACSSSLVALHLAVQALRAGECSMAITGGVTVIAKPGGFISFSRQRGLAPDGRSKSFSEGADGTTFSEGIGLVLLERLSDARRNGHEVLAVIRGTAVNQDGASNGLTAPNGPSQQRVIRQALSNAGLTVADVDAIEAHGTGTALGDPIEAQALLATYGQDRPGDEPVWLGSLKSNIGHTQAAAGIAGLIKMVLAMRHGMLPPSLHAGEPTTKVDWASGAVSLLSEARPWPETGHPRRAGISSFGISGTNAHVILEQGPEVAVPEAETGAPGLVATGGVVPWVLSAKSPAGLRAQAERLVSHLESGDAPRAVDVGWSLATTRAALDHRAVILATDTEQGTATVRALAEGRPDPLLVTGQTGTDGKTVFVFPGQGAQWVGMGAQLLSTSPAFATRLRECADALAPYTDWSLIDVITGAPDAPSLDRVDVVQPATFAVVVSLATLWQSMGIHPDAVTGHSQGEIAAACVAGHLTLDAAAKIVALRSQIIADHLAGHGGMMSVLASREQVEEALTPWQGKLWIAAHNSPQATVVAGDIDALHELHAHYTDQDIRARIIPVDYASHTGHVDTIKNELHQTLADTTTEPGTLPWLSTVDGEWIEPDTLDSGYWYRNLRQTVQFHTAITTLADQGYRTYIEISPHPVLTTAIQETLEANDTSNTTITGTLRRDDDTPTRLLTNLAHLTTNGHTPDWTALYSATHPHPTPLPTYPFQHHHYWLTPSEVPEAVADGVFWETVERGDLASLADSLGVEEKALEPVLPGLTSWRRRNQDQSTVDAWSYRIAWDPVASGEAPVLPGAWLVAVASPQTSDTAVTGVIAALAAHGADPVVVEVDTVERAEVTALLRERMSGSDDEYAGVLSLLAWDERTCEPGTLSRGVAATVALMQAVEEIGLTAPLWCLTRGAVAVREPSEVTSEFQPLAWGMGVVQGLDQPSTWGGIVDLPRTPDDTALARLCSVLAGVDAEDQVAVRASGVFARRMRREPVTSAPAWQPRDTVLITGGTGGLGSYVARWAAGHGARRVVLLSRQGAQAAGAAELEAELTALGADVTIAACDVTDRDQLAAVLAEIPDDVPLSAVVHAAGLALPEKPLSKMTLAEFADIGRAKIAGARHLDDLLGERELDAFVLFSSGAAAWGSGGQSAYAAGNAYLDGLAQRRRARGLAATSVAWGAWGGGLGTIDEAMGAQWRRTGLMTMDPRLAALAMAHTVGSGTAHGVVADIDWERFAPGYTLARFRPLLRGLPDVIDLLTEDTHEDGAGQTELIARLAGLSPGDQERLLTELVQAEAAAVLGHASADATGDRPFSEIGFDSLTAVELRNRLNAGTGLKLPATMVFDHPRPSALARRIRTELGQTDTSSVDSVLAELERLEAHLAALPKEKIERARITSRLQRMTTKVAEIEANGAGGETVTERLDTANADDVFAFIDQEFGVD</sequence>
<dbReference type="Pfam" id="PF02801">
    <property type="entry name" value="Ketoacyl-synt_C"/>
    <property type="match status" value="3"/>
</dbReference>
<evidence type="ECO:0000256" key="8">
    <source>
        <dbReference type="ARBA" id="ARBA00023315"/>
    </source>
</evidence>
<dbReference type="Pfam" id="PF14765">
    <property type="entry name" value="PS-DH"/>
    <property type="match status" value="2"/>
</dbReference>
<evidence type="ECO:0000256" key="4">
    <source>
        <dbReference type="ARBA" id="ARBA00022679"/>
    </source>
</evidence>
<dbReference type="InterPro" id="IPR050091">
    <property type="entry name" value="PKS_NRPS_Biosynth_Enz"/>
</dbReference>
<dbReference type="InterPro" id="IPR055123">
    <property type="entry name" value="SpnB-like_Rossmann"/>
</dbReference>
<dbReference type="InterPro" id="IPR018201">
    <property type="entry name" value="Ketoacyl_synth_AS"/>
</dbReference>
<dbReference type="SMART" id="SM00825">
    <property type="entry name" value="PKS_KS"/>
    <property type="match status" value="3"/>
</dbReference>
<feature type="domain" description="Carrier" evidence="11">
    <location>
        <begin position="995"/>
        <end position="1070"/>
    </location>
</feature>
<feature type="active site" description="Proton acceptor; for dehydratase activity" evidence="9">
    <location>
        <position position="4109"/>
    </location>
</feature>
<dbReference type="CDD" id="cd00833">
    <property type="entry name" value="PKS"/>
    <property type="match status" value="3"/>
</dbReference>
<dbReference type="InterPro" id="IPR020841">
    <property type="entry name" value="PKS_Beta-ketoAc_synthase_dom"/>
</dbReference>
<feature type="region of interest" description="N-terminal hotdog fold" evidence="9">
    <location>
        <begin position="4077"/>
        <end position="4199"/>
    </location>
</feature>
<feature type="domain" description="PKS/mFAS DH" evidence="13">
    <location>
        <begin position="1993"/>
        <end position="2274"/>
    </location>
</feature>
<dbReference type="InterPro" id="IPR045851">
    <property type="entry name" value="AMP-bd_C_sf"/>
</dbReference>
<dbReference type="InterPro" id="IPR020843">
    <property type="entry name" value="ER"/>
</dbReference>
<accession>Q49BE1</accession>
<dbReference type="GO" id="GO:0004315">
    <property type="term" value="F:3-oxoacyl-[acyl-carrier-protein] synthase activity"/>
    <property type="evidence" value="ECO:0007669"/>
    <property type="project" value="InterPro"/>
</dbReference>
<feature type="domain" description="Carrier" evidence="11">
    <location>
        <begin position="5124"/>
        <end position="5199"/>
    </location>
</feature>
<dbReference type="Gene3D" id="3.10.129.110">
    <property type="entry name" value="Polyketide synthase dehydratase"/>
    <property type="match status" value="2"/>
</dbReference>
<dbReference type="SMART" id="SM00827">
    <property type="entry name" value="PKS_AT"/>
    <property type="match status" value="3"/>
</dbReference>
<dbReference type="Pfam" id="PF13193">
    <property type="entry name" value="AMP-binding_C"/>
    <property type="match status" value="1"/>
</dbReference>
<dbReference type="InterPro" id="IPR016039">
    <property type="entry name" value="Thiolase-like"/>
</dbReference>
<dbReference type="Gene3D" id="3.40.47.10">
    <property type="match status" value="3"/>
</dbReference>
<dbReference type="SUPFAM" id="SSF50129">
    <property type="entry name" value="GroES-like"/>
    <property type="match status" value="2"/>
</dbReference>
<dbReference type="Pfam" id="PF16197">
    <property type="entry name" value="KAsynt_C_assoc"/>
    <property type="match status" value="3"/>
</dbReference>
<dbReference type="PROSITE" id="PS52019">
    <property type="entry name" value="PKS_MFAS_DH"/>
    <property type="match status" value="2"/>
</dbReference>
<dbReference type="Gene3D" id="3.40.50.720">
    <property type="entry name" value="NAD(P)-binding Rossmann-like Domain"/>
    <property type="match status" value="4"/>
</dbReference>
<evidence type="ECO:0000256" key="9">
    <source>
        <dbReference type="PROSITE-ProRule" id="PRU01363"/>
    </source>
</evidence>
<dbReference type="Pfam" id="PF08659">
    <property type="entry name" value="KR"/>
    <property type="match status" value="4"/>
</dbReference>
<evidence type="ECO:0000313" key="14">
    <source>
        <dbReference type="EMBL" id="AAY28225.1"/>
    </source>
</evidence>
<feature type="region of interest" description="N-terminal hotdog fold" evidence="9">
    <location>
        <begin position="1993"/>
        <end position="2116"/>
    </location>
</feature>
<dbReference type="SUPFAM" id="SSF47336">
    <property type="entry name" value="ACP-like"/>
    <property type="match status" value="4"/>
</dbReference>
<dbReference type="Gene3D" id="3.40.50.11460">
    <property type="match status" value="2"/>
</dbReference>
<feature type="domain" description="Ketosynthase family 3 (KS3)" evidence="12">
    <location>
        <begin position="5222"/>
        <end position="5648"/>
    </location>
</feature>
<dbReference type="Gene3D" id="3.40.50.12780">
    <property type="entry name" value="N-terminal domain of ligase-like"/>
    <property type="match status" value="1"/>
</dbReference>
<dbReference type="InterPro" id="IPR036736">
    <property type="entry name" value="ACP-like_sf"/>
</dbReference>
<dbReference type="Pfam" id="PF21089">
    <property type="entry name" value="PKS_DH_N"/>
    <property type="match status" value="2"/>
</dbReference>
<dbReference type="Pfam" id="PF00109">
    <property type="entry name" value="ketoacyl-synt"/>
    <property type="match status" value="3"/>
</dbReference>
<keyword evidence="3" id="KW-0597">Phosphoprotein</keyword>
<dbReference type="InterPro" id="IPR020806">
    <property type="entry name" value="PKS_PP-bd"/>
</dbReference>
<dbReference type="GO" id="GO:0006633">
    <property type="term" value="P:fatty acid biosynthetic process"/>
    <property type="evidence" value="ECO:0007669"/>
    <property type="project" value="InterPro"/>
</dbReference>
<gene>
    <name evidence="14" type="primary">hbmAI</name>
</gene>
<dbReference type="Pfam" id="PF22953">
    <property type="entry name" value="SpnB_Rossmann"/>
    <property type="match status" value="3"/>
</dbReference>
<comment type="pathway">
    <text evidence="1">Antibiotic biosynthesis.</text>
</comment>
<proteinExistence type="predicted"/>
<dbReference type="FunFam" id="3.40.366.10:FF:000002">
    <property type="entry name" value="Probable polyketide synthase 2"/>
    <property type="match status" value="3"/>
</dbReference>
<dbReference type="InterPro" id="IPR036291">
    <property type="entry name" value="NAD(P)-bd_dom_sf"/>
</dbReference>
<dbReference type="CDD" id="cd05195">
    <property type="entry name" value="enoyl_red"/>
    <property type="match status" value="2"/>
</dbReference>
<dbReference type="SMART" id="SM00822">
    <property type="entry name" value="PKS_KR"/>
    <property type="match status" value="4"/>
</dbReference>
<feature type="region of interest" description="Disordered" evidence="10">
    <location>
        <begin position="3587"/>
        <end position="3609"/>
    </location>
</feature>
<dbReference type="InterPro" id="IPR001227">
    <property type="entry name" value="Ac_transferase_dom_sf"/>
</dbReference>
<dbReference type="InterPro" id="IPR020807">
    <property type="entry name" value="PKS_DH"/>
</dbReference>
<dbReference type="Gene3D" id="3.30.70.3290">
    <property type="match status" value="3"/>
</dbReference>
<feature type="domain" description="Ketosynthase family 3 (KS3)" evidence="12">
    <location>
        <begin position="3158"/>
        <end position="3584"/>
    </location>
</feature>
<evidence type="ECO:0000259" key="13">
    <source>
        <dbReference type="PROSITE" id="PS52019"/>
    </source>
</evidence>
<evidence type="ECO:0000256" key="6">
    <source>
        <dbReference type="ARBA" id="ARBA00023194"/>
    </source>
</evidence>
<evidence type="ECO:0000259" key="12">
    <source>
        <dbReference type="PROSITE" id="PS52004"/>
    </source>
</evidence>
<reference evidence="14" key="1">
    <citation type="journal article" date="2005" name="Appl. Environ. Microbiol.">
        <title>Insights into the biosynthesis of the benzoquinone ansamycins geldanamycin and herbimycin, obtained by gene sequencing and disruption.</title>
        <authorList>
            <person name="Rascher A."/>
            <person name="Hu Z."/>
            <person name="Buchanan G.O."/>
            <person name="Reid R."/>
            <person name="Hutchinson C.R."/>
        </authorList>
    </citation>
    <scope>NUCLEOTIDE SEQUENCE</scope>
    <source>
        <strain evidence="14">AM 3672</strain>
    </source>
</reference>
<dbReference type="EMBL" id="AY947889">
    <property type="protein sequence ID" value="AAY28225.1"/>
    <property type="molecule type" value="Genomic_DNA"/>
</dbReference>
<dbReference type="PROSITE" id="PS50075">
    <property type="entry name" value="CARRIER"/>
    <property type="match status" value="4"/>
</dbReference>
<dbReference type="SUPFAM" id="SSF56801">
    <property type="entry name" value="Acetyl-CoA synthetase-like"/>
    <property type="match status" value="1"/>
</dbReference>
<feature type="active site" description="Proton donor; for dehydratase activity" evidence="9">
    <location>
        <position position="2197"/>
    </location>
</feature>
<dbReference type="Pfam" id="PF18369">
    <property type="entry name" value="PKS_DE"/>
    <property type="match status" value="1"/>
</dbReference>
<dbReference type="InterPro" id="IPR009081">
    <property type="entry name" value="PP-bd_ACP"/>
</dbReference>
<dbReference type="PROSITE" id="PS00606">
    <property type="entry name" value="KS3_1"/>
    <property type="match status" value="3"/>
</dbReference>
<feature type="domain" description="Ketosynthase family 3 (KS3)" evidence="12">
    <location>
        <begin position="1087"/>
        <end position="1513"/>
    </location>
</feature>
<dbReference type="InterPro" id="IPR014030">
    <property type="entry name" value="Ketoacyl_synth_N"/>
</dbReference>
<dbReference type="GO" id="GO:0031177">
    <property type="term" value="F:phosphopantetheine binding"/>
    <property type="evidence" value="ECO:0007669"/>
    <property type="project" value="InterPro"/>
</dbReference>
<dbReference type="PROSITE" id="PS52004">
    <property type="entry name" value="KS3_2"/>
    <property type="match status" value="3"/>
</dbReference>
<evidence type="ECO:0000256" key="5">
    <source>
        <dbReference type="ARBA" id="ARBA00022737"/>
    </source>
</evidence>
<dbReference type="InterPro" id="IPR025110">
    <property type="entry name" value="AMP-bd_C"/>
</dbReference>
<dbReference type="PANTHER" id="PTHR43775:SF51">
    <property type="entry name" value="INACTIVE PHENOLPHTHIOCEROL SYNTHESIS POLYKETIDE SYNTHASE TYPE I PKS1-RELATED"/>
    <property type="match status" value="1"/>
</dbReference>
<feature type="active site" description="Proton acceptor; for dehydratase activity" evidence="9">
    <location>
        <position position="2025"/>
    </location>
</feature>
<keyword evidence="6" id="KW-0045">Antibiotic biosynthesis</keyword>
<dbReference type="InterPro" id="IPR041618">
    <property type="entry name" value="PKS_DE"/>
</dbReference>
<dbReference type="GO" id="GO:0004312">
    <property type="term" value="F:fatty acid synthase activity"/>
    <property type="evidence" value="ECO:0007669"/>
    <property type="project" value="TreeGrafter"/>
</dbReference>
<keyword evidence="8" id="KW-0012">Acyltransferase</keyword>
<dbReference type="NCBIfam" id="NF045894">
    <property type="entry name" value="PKS_plus_SDR"/>
    <property type="match status" value="1"/>
</dbReference>
<keyword evidence="2" id="KW-0596">Phosphopantetheine</keyword>
<dbReference type="Pfam" id="PF00501">
    <property type="entry name" value="AMP-binding"/>
    <property type="match status" value="1"/>
</dbReference>
<feature type="region of interest" description="C-terminal hotdog fold" evidence="9">
    <location>
        <begin position="4211"/>
        <end position="4350"/>
    </location>
</feature>
<dbReference type="PROSITE" id="PS01162">
    <property type="entry name" value="QOR_ZETA_CRYSTAL"/>
    <property type="match status" value="1"/>
</dbReference>
<dbReference type="SUPFAM" id="SSF55048">
    <property type="entry name" value="Probable ACP-binding domain of malonyl-CoA ACP transacylase"/>
    <property type="match status" value="3"/>
</dbReference>
<dbReference type="GO" id="GO:0016491">
    <property type="term" value="F:oxidoreductase activity"/>
    <property type="evidence" value="ECO:0007669"/>
    <property type="project" value="InterPro"/>
</dbReference>
<dbReference type="InterPro" id="IPR014043">
    <property type="entry name" value="Acyl_transferase_dom"/>
</dbReference>
<dbReference type="SMART" id="SM00823">
    <property type="entry name" value="PKS_PP"/>
    <property type="match status" value="4"/>
</dbReference>
<evidence type="ECO:0000256" key="10">
    <source>
        <dbReference type="SAM" id="MobiDB-lite"/>
    </source>
</evidence>
<dbReference type="FunFam" id="1.10.1200.10:FF:000007">
    <property type="entry name" value="Probable polyketide synthase pks17"/>
    <property type="match status" value="4"/>
</dbReference>
<dbReference type="InterPro" id="IPR020845">
    <property type="entry name" value="AMP-binding_CS"/>
</dbReference>
<dbReference type="Pfam" id="PF00550">
    <property type="entry name" value="PP-binding"/>
    <property type="match status" value="4"/>
</dbReference>
<dbReference type="Gene3D" id="3.40.366.10">
    <property type="entry name" value="Malonyl-Coenzyme A Acyl Carrier Protein, domain 2"/>
    <property type="match status" value="3"/>
</dbReference>
<evidence type="ECO:0000256" key="1">
    <source>
        <dbReference type="ARBA" id="ARBA00004792"/>
    </source>
</evidence>
<dbReference type="SMART" id="SM00826">
    <property type="entry name" value="PKS_DH"/>
    <property type="match status" value="2"/>
</dbReference>
<dbReference type="SUPFAM" id="SSF53901">
    <property type="entry name" value="Thiolase-like"/>
    <property type="match status" value="3"/>
</dbReference>
<dbReference type="GO" id="GO:0008270">
    <property type="term" value="F:zinc ion binding"/>
    <property type="evidence" value="ECO:0007669"/>
    <property type="project" value="InterPro"/>
</dbReference>
<dbReference type="InterPro" id="IPR016036">
    <property type="entry name" value="Malonyl_transacylase_ACP-bd"/>
</dbReference>
<dbReference type="InterPro" id="IPR011032">
    <property type="entry name" value="GroES-like_sf"/>
</dbReference>
<feature type="active site" description="Proton donor; for dehydratase activity" evidence="9">
    <location>
        <position position="4272"/>
    </location>
</feature>
<dbReference type="PROSITE" id="PS00012">
    <property type="entry name" value="PHOSPHOPANTETHEINE"/>
    <property type="match status" value="3"/>
</dbReference>
<dbReference type="InterPro" id="IPR049551">
    <property type="entry name" value="PKS_DH_C"/>
</dbReference>
<dbReference type="InterPro" id="IPR049900">
    <property type="entry name" value="PKS_mFAS_DH"/>
</dbReference>
<dbReference type="FunFam" id="3.40.47.10:FF:000019">
    <property type="entry name" value="Polyketide synthase type I"/>
    <property type="match status" value="3"/>
</dbReference>
<keyword evidence="4" id="KW-0808">Transferase</keyword>
<dbReference type="Gene3D" id="6.10.140.1830">
    <property type="match status" value="1"/>
</dbReference>
<keyword evidence="7" id="KW-0511">Multifunctional enzyme</keyword>
<dbReference type="InterPro" id="IPR049552">
    <property type="entry name" value="PKS_DH_N"/>
</dbReference>
<keyword evidence="5" id="KW-0677">Repeat</keyword>
<feature type="region of interest" description="C-terminal hotdog fold" evidence="9">
    <location>
        <begin position="2133"/>
        <end position="2274"/>
    </location>
</feature>
<dbReference type="Pfam" id="PF13602">
    <property type="entry name" value="ADH_zinc_N_2"/>
    <property type="match status" value="2"/>
</dbReference>
<dbReference type="InterPro" id="IPR032821">
    <property type="entry name" value="PKS_assoc"/>
</dbReference>
<dbReference type="SMART" id="SM00829">
    <property type="entry name" value="PKS_ER"/>
    <property type="match status" value="2"/>
</dbReference>
<feature type="compositionally biased region" description="Polar residues" evidence="10">
    <location>
        <begin position="3994"/>
        <end position="4004"/>
    </location>
</feature>
<dbReference type="Gene3D" id="3.30.300.30">
    <property type="match status" value="1"/>
</dbReference>
<dbReference type="GO" id="GO:0033068">
    <property type="term" value="P:macrolide biosynthetic process"/>
    <property type="evidence" value="ECO:0007669"/>
    <property type="project" value="UniProtKB-ARBA"/>
</dbReference>
<dbReference type="InterPro" id="IPR013154">
    <property type="entry name" value="ADH-like_N"/>
</dbReference>
<feature type="region of interest" description="Disordered" evidence="10">
    <location>
        <begin position="3994"/>
        <end position="4013"/>
    </location>
</feature>
<feature type="domain" description="Carrier" evidence="11">
    <location>
        <begin position="6664"/>
        <end position="6738"/>
    </location>
</feature>
<dbReference type="InterPro" id="IPR042104">
    <property type="entry name" value="PKS_dehydratase_sf"/>
</dbReference>
<dbReference type="InterPro" id="IPR000873">
    <property type="entry name" value="AMP-dep_synth/lig_dom"/>
</dbReference>
<evidence type="ECO:0000259" key="11">
    <source>
        <dbReference type="PROSITE" id="PS50075"/>
    </source>
</evidence>
<feature type="domain" description="Carrier" evidence="11">
    <location>
        <begin position="3064"/>
        <end position="3139"/>
    </location>
</feature>
<dbReference type="InterPro" id="IPR006162">
    <property type="entry name" value="Ppantetheine_attach_site"/>
</dbReference>
<evidence type="ECO:0000256" key="3">
    <source>
        <dbReference type="ARBA" id="ARBA00022553"/>
    </source>
</evidence>
<dbReference type="InterPro" id="IPR013968">
    <property type="entry name" value="PKS_KR"/>
</dbReference>
<dbReference type="InterPro" id="IPR016035">
    <property type="entry name" value="Acyl_Trfase/lysoPLipase"/>
</dbReference>
<dbReference type="Gene3D" id="3.90.180.10">
    <property type="entry name" value="Medium-chain alcohol dehydrogenases, catalytic domain"/>
    <property type="match status" value="2"/>
</dbReference>
<dbReference type="PANTHER" id="PTHR43775">
    <property type="entry name" value="FATTY ACID SYNTHASE"/>
    <property type="match status" value="1"/>
</dbReference>
<name>Q49BE1_STRHY</name>
<dbReference type="SUPFAM" id="SSF52151">
    <property type="entry name" value="FabD/lysophospholipase-like"/>
    <property type="match status" value="3"/>
</dbReference>
<dbReference type="SMART" id="SM01294">
    <property type="entry name" value="PKS_PP_betabranch"/>
    <property type="match status" value="4"/>
</dbReference>
<feature type="domain" description="PKS/mFAS DH" evidence="13">
    <location>
        <begin position="4077"/>
        <end position="4350"/>
    </location>
</feature>
<dbReference type="InterPro" id="IPR002364">
    <property type="entry name" value="Quin_OxRdtase/zeta-crystal_CS"/>
</dbReference>
<evidence type="ECO:0000256" key="2">
    <source>
        <dbReference type="ARBA" id="ARBA00022450"/>
    </source>
</evidence>
<dbReference type="Gene3D" id="1.10.1200.10">
    <property type="entry name" value="ACP-like"/>
    <property type="match status" value="4"/>
</dbReference>
<protein>
    <submittedName>
        <fullName evidence="14">HbmAI</fullName>
    </submittedName>
</protein>
<dbReference type="Pfam" id="PF00698">
    <property type="entry name" value="Acyl_transf_1"/>
    <property type="match status" value="3"/>
</dbReference>
<dbReference type="InterPro" id="IPR014031">
    <property type="entry name" value="Ketoacyl_synth_C"/>
</dbReference>
<dbReference type="Pfam" id="PF08240">
    <property type="entry name" value="ADH_N"/>
    <property type="match status" value="2"/>
</dbReference>
<evidence type="ECO:0000256" key="7">
    <source>
        <dbReference type="ARBA" id="ARBA00023268"/>
    </source>
</evidence>
<dbReference type="InterPro" id="IPR057326">
    <property type="entry name" value="KR_dom"/>
</dbReference>
<dbReference type="SUPFAM" id="SSF51735">
    <property type="entry name" value="NAD(P)-binding Rossmann-fold domains"/>
    <property type="match status" value="10"/>
</dbReference>
<organism evidence="14">
    <name type="scientific">Streptomyces hygroscopicus</name>
    <dbReference type="NCBI Taxonomy" id="1912"/>
    <lineage>
        <taxon>Bacteria</taxon>
        <taxon>Bacillati</taxon>
        <taxon>Actinomycetota</taxon>
        <taxon>Actinomycetes</taxon>
        <taxon>Kitasatosporales</taxon>
        <taxon>Streptomycetaceae</taxon>
        <taxon>Streptomyces</taxon>
        <taxon>Streptomyces violaceusniger group</taxon>
    </lineage>
</organism>